<dbReference type="InterPro" id="IPR038765">
    <property type="entry name" value="Papain-like_cys_pep_sf"/>
</dbReference>
<sequence length="270" mass="32409">MLMHEKYYEEYLYLLKKFRDYSPEKKEKMDFNYQSCNDINLRKLRNKYNLMEVAGDGNEVSRILNLFNWFNKNTIHDGSIYPKGDRNAIDILKQCINDEEGVNCRLISIAMNEVFLSMGFKSRYITCRPIGFDFTDCHVVNVIYSYDLDKWVFLDASMGIYCKENNELLSLQELGQAIIEDKEITINEAYYDGELVTKKDYFKYMTKNLFQLDCYSNYEFNFESNNTDKIRYFLNPMDYFNKDKIIYTQKDNYTIEEHYVSCANEFWKKP</sequence>
<comment type="caution">
    <text evidence="2">The sequence shown here is derived from an EMBL/GenBank/DDBJ whole genome shotgun (WGS) entry which is preliminary data.</text>
</comment>
<dbReference type="Proteomes" id="UP001144256">
    <property type="component" value="Unassembled WGS sequence"/>
</dbReference>
<feature type="domain" description="Transglutaminase-like" evidence="1">
    <location>
        <begin position="54"/>
        <end position="156"/>
    </location>
</feature>
<evidence type="ECO:0000313" key="3">
    <source>
        <dbReference type="Proteomes" id="UP001144256"/>
    </source>
</evidence>
<dbReference type="EMBL" id="BRLB01000001">
    <property type="protein sequence ID" value="GKX27554.1"/>
    <property type="molecule type" value="Genomic_DNA"/>
</dbReference>
<evidence type="ECO:0000313" key="2">
    <source>
        <dbReference type="EMBL" id="GKX27554.1"/>
    </source>
</evidence>
<keyword evidence="3" id="KW-1185">Reference proteome</keyword>
<dbReference type="AlphaFoldDB" id="A0A9W5Y7I2"/>
<dbReference type="SUPFAM" id="SSF54001">
    <property type="entry name" value="Cysteine proteinases"/>
    <property type="match status" value="1"/>
</dbReference>
<dbReference type="InterPro" id="IPR002931">
    <property type="entry name" value="Transglutaminase-like"/>
</dbReference>
<accession>A0A9W5Y7I2</accession>
<protein>
    <recommendedName>
        <fullName evidence="1">Transglutaminase-like domain-containing protein</fullName>
    </recommendedName>
</protein>
<name>A0A9W5Y7I2_9FIRM</name>
<organism evidence="2 3">
    <name type="scientific">Vallitalea longa</name>
    <dbReference type="NCBI Taxonomy" id="2936439"/>
    <lineage>
        <taxon>Bacteria</taxon>
        <taxon>Bacillati</taxon>
        <taxon>Bacillota</taxon>
        <taxon>Clostridia</taxon>
        <taxon>Lachnospirales</taxon>
        <taxon>Vallitaleaceae</taxon>
        <taxon>Vallitalea</taxon>
    </lineage>
</organism>
<proteinExistence type="predicted"/>
<evidence type="ECO:0000259" key="1">
    <source>
        <dbReference type="Pfam" id="PF01841"/>
    </source>
</evidence>
<gene>
    <name evidence="2" type="ORF">SH1V18_00340</name>
</gene>
<reference evidence="2" key="1">
    <citation type="submission" date="2022-06" db="EMBL/GenBank/DDBJ databases">
        <title>Vallitalea longa sp. nov., an anaerobic bacterium isolated from marine sediment.</title>
        <authorList>
            <person name="Hirano S."/>
            <person name="Terahara T."/>
            <person name="Mori K."/>
            <person name="Hamada M."/>
            <person name="Matsumoto R."/>
            <person name="Kobayashi T."/>
        </authorList>
    </citation>
    <scope>NUCLEOTIDE SEQUENCE</scope>
    <source>
        <strain evidence="2">SH18-1</strain>
    </source>
</reference>
<dbReference type="Pfam" id="PF01841">
    <property type="entry name" value="Transglut_core"/>
    <property type="match status" value="1"/>
</dbReference>